<dbReference type="KEGG" id="ace:Acel_0242"/>
<accession>A0LRF6</accession>
<keyword evidence="4" id="KW-1185">Reference proteome</keyword>
<dbReference type="PANTHER" id="PTHR31157:SF1">
    <property type="entry name" value="SCP DOMAIN-CONTAINING PROTEIN"/>
    <property type="match status" value="1"/>
</dbReference>
<feature type="region of interest" description="Disordered" evidence="1">
    <location>
        <begin position="161"/>
        <end position="258"/>
    </location>
</feature>
<sequence length="275" mass="27749">MHVAAFTRRAGLRLGSGIACLSVIFTGILAAASPAWASPASELAAATNAARLSAGLPALSVDAGMSAVAQSWANHLAATQVLAHNPQVQTQISNWVVLGENVGMAMDIPSVQQAFMKSAEHRDNILNPAFTQMGVGAASSTYPSCGCTVLWVVVDFRRPMTTAPSSPVPPAPRTASPLRSSAPVPPTRNQPQPQTPAATSSSAPVRAAVPASAVSTGPAPDASPHQAAPPPPSPADSLGTGLAEIAASPSPPLTAAPDPVSRLLTFVSLVTQLSG</sequence>
<protein>
    <submittedName>
        <fullName evidence="3">Allergen V5/Tpx-1 family protein</fullName>
    </submittedName>
</protein>
<dbReference type="AlphaFoldDB" id="A0LRF6"/>
<dbReference type="STRING" id="351607.Acel_0242"/>
<feature type="domain" description="SCP" evidence="2">
    <location>
        <begin position="46"/>
        <end position="144"/>
    </location>
</feature>
<evidence type="ECO:0000313" key="4">
    <source>
        <dbReference type="Proteomes" id="UP000008221"/>
    </source>
</evidence>
<evidence type="ECO:0000313" key="3">
    <source>
        <dbReference type="EMBL" id="ABK52016.1"/>
    </source>
</evidence>
<dbReference type="Pfam" id="PF00188">
    <property type="entry name" value="CAP"/>
    <property type="match status" value="1"/>
</dbReference>
<name>A0LRF6_ACIC1</name>
<organism evidence="3 4">
    <name type="scientific">Acidothermus cellulolyticus (strain ATCC 43068 / DSM 8971 / 11B)</name>
    <dbReference type="NCBI Taxonomy" id="351607"/>
    <lineage>
        <taxon>Bacteria</taxon>
        <taxon>Bacillati</taxon>
        <taxon>Actinomycetota</taxon>
        <taxon>Actinomycetes</taxon>
        <taxon>Acidothermales</taxon>
        <taxon>Acidothermaceae</taxon>
        <taxon>Acidothermus</taxon>
    </lineage>
</organism>
<feature type="compositionally biased region" description="Low complexity" evidence="1">
    <location>
        <begin position="189"/>
        <end position="226"/>
    </location>
</feature>
<proteinExistence type="predicted"/>
<dbReference type="Gene3D" id="3.40.33.10">
    <property type="entry name" value="CAP"/>
    <property type="match status" value="1"/>
</dbReference>
<gene>
    <name evidence="3" type="ordered locus">Acel_0242</name>
</gene>
<dbReference type="eggNOG" id="COG2340">
    <property type="taxonomic scope" value="Bacteria"/>
</dbReference>
<dbReference type="RefSeq" id="WP_011719080.1">
    <property type="nucleotide sequence ID" value="NC_008578.1"/>
</dbReference>
<dbReference type="PANTHER" id="PTHR31157">
    <property type="entry name" value="SCP DOMAIN-CONTAINING PROTEIN"/>
    <property type="match status" value="1"/>
</dbReference>
<dbReference type="EMBL" id="CP000481">
    <property type="protein sequence ID" value="ABK52016.1"/>
    <property type="molecule type" value="Genomic_DNA"/>
</dbReference>
<dbReference type="Proteomes" id="UP000008221">
    <property type="component" value="Chromosome"/>
</dbReference>
<dbReference type="SUPFAM" id="SSF55797">
    <property type="entry name" value="PR-1-like"/>
    <property type="match status" value="1"/>
</dbReference>
<dbReference type="HOGENOM" id="CLU_1159129_0_0_11"/>
<reference evidence="3 4" key="1">
    <citation type="journal article" date="2009" name="Genome Res.">
        <title>Complete genome of the cellulolytic thermophile Acidothermus cellulolyticus 11B provides insights into its ecophysiological and evolutionary adaptations.</title>
        <authorList>
            <person name="Barabote R.D."/>
            <person name="Xie G."/>
            <person name="Leu D.H."/>
            <person name="Normand P."/>
            <person name="Necsulea A."/>
            <person name="Daubin V."/>
            <person name="Medigue C."/>
            <person name="Adney W.S."/>
            <person name="Xu X.C."/>
            <person name="Lapidus A."/>
            <person name="Parales R.E."/>
            <person name="Detter C."/>
            <person name="Pujic P."/>
            <person name="Bruce D."/>
            <person name="Lavire C."/>
            <person name="Challacombe J.F."/>
            <person name="Brettin T.S."/>
            <person name="Berry A.M."/>
        </authorList>
    </citation>
    <scope>NUCLEOTIDE SEQUENCE [LARGE SCALE GENOMIC DNA]</scope>
    <source>
        <strain evidence="4">ATCC 43068 / DSM 8971 / 11B</strain>
    </source>
</reference>
<evidence type="ECO:0000256" key="1">
    <source>
        <dbReference type="SAM" id="MobiDB-lite"/>
    </source>
</evidence>
<dbReference type="CDD" id="cd05379">
    <property type="entry name" value="CAP_bacterial"/>
    <property type="match status" value="1"/>
</dbReference>
<dbReference type="OrthoDB" id="68195at2"/>
<dbReference type="InParanoid" id="A0LRF6"/>
<evidence type="ECO:0000259" key="2">
    <source>
        <dbReference type="Pfam" id="PF00188"/>
    </source>
</evidence>
<dbReference type="InterPro" id="IPR035940">
    <property type="entry name" value="CAP_sf"/>
</dbReference>
<dbReference type="InterPro" id="IPR014044">
    <property type="entry name" value="CAP_dom"/>
</dbReference>